<accession>A0A9P1N600</accession>
<sequence length="394" mass="44664">MKMDNLANSTYSKNYNNKNEKVNQNLCQVRQILLRQKNAKNTRKPTFCQLPDIPPPIIRCPGDLRKQDEFIMRIRKMEIEFPESRFCVVRPPTKSETFYTPITNESTSSQESELPLKFYSTDGKMKMLLTKNPDNRKRPQKLEFPTIPEQLRSSKINNCRRNKFNAVLNLGQMSMDISGSFSGGKLIGENVEKLVINEMANLHEILLQNTPDDLTVSGPGTYQQLQVGVPVWIIIKSPSNGLKNLSVKIYDKVTKKKLVSSQEFLPKQNAAVVFFIPTNNTTLNIVVSDGNRTIQYVSQVQKNSSLDYNCESVVLSQNGLNETLGQLSAILSNTKPTNQLDIESKREKHSRRFDCELTWGLSTTASRSSSMDYNCGSVVLSSMDNIRPLSEYTE</sequence>
<dbReference type="Proteomes" id="UP001152747">
    <property type="component" value="Unassembled WGS sequence"/>
</dbReference>
<evidence type="ECO:0000313" key="2">
    <source>
        <dbReference type="Proteomes" id="UP001152747"/>
    </source>
</evidence>
<keyword evidence="2" id="KW-1185">Reference proteome</keyword>
<reference evidence="1" key="1">
    <citation type="submission" date="2022-11" db="EMBL/GenBank/DDBJ databases">
        <authorList>
            <person name="Kikuchi T."/>
        </authorList>
    </citation>
    <scope>NUCLEOTIDE SEQUENCE</scope>
    <source>
        <strain evidence="1">PS1010</strain>
    </source>
</reference>
<comment type="caution">
    <text evidence="1">The sequence shown here is derived from an EMBL/GenBank/DDBJ whole genome shotgun (WGS) entry which is preliminary data.</text>
</comment>
<dbReference type="AlphaFoldDB" id="A0A9P1N600"/>
<protein>
    <submittedName>
        <fullName evidence="1">Uncharacterized protein</fullName>
    </submittedName>
</protein>
<name>A0A9P1N600_9PELO</name>
<gene>
    <name evidence="1" type="ORF">CAMP_LOCUS11749</name>
</gene>
<proteinExistence type="predicted"/>
<organism evidence="1 2">
    <name type="scientific">Caenorhabditis angaria</name>
    <dbReference type="NCBI Taxonomy" id="860376"/>
    <lineage>
        <taxon>Eukaryota</taxon>
        <taxon>Metazoa</taxon>
        <taxon>Ecdysozoa</taxon>
        <taxon>Nematoda</taxon>
        <taxon>Chromadorea</taxon>
        <taxon>Rhabditida</taxon>
        <taxon>Rhabditina</taxon>
        <taxon>Rhabditomorpha</taxon>
        <taxon>Rhabditoidea</taxon>
        <taxon>Rhabditidae</taxon>
        <taxon>Peloderinae</taxon>
        <taxon>Caenorhabditis</taxon>
    </lineage>
</organism>
<evidence type="ECO:0000313" key="1">
    <source>
        <dbReference type="EMBL" id="CAI5449112.1"/>
    </source>
</evidence>
<dbReference type="EMBL" id="CANHGI010000004">
    <property type="protein sequence ID" value="CAI5449112.1"/>
    <property type="molecule type" value="Genomic_DNA"/>
</dbReference>